<keyword evidence="2" id="KW-0732">Signal</keyword>
<accession>A0A517PE96</accession>
<dbReference type="InterPro" id="IPR036465">
    <property type="entry name" value="vWFA_dom_sf"/>
</dbReference>
<feature type="signal peptide" evidence="2">
    <location>
        <begin position="1"/>
        <end position="33"/>
    </location>
</feature>
<evidence type="ECO:0000256" key="2">
    <source>
        <dbReference type="SAM" id="SignalP"/>
    </source>
</evidence>
<protein>
    <submittedName>
        <fullName evidence="5">von Willebrand factor type A domain protein</fullName>
    </submittedName>
</protein>
<dbReference type="KEGG" id="acaf:CA12_38350"/>
<organism evidence="5 6">
    <name type="scientific">Alienimonas californiensis</name>
    <dbReference type="NCBI Taxonomy" id="2527989"/>
    <lineage>
        <taxon>Bacteria</taxon>
        <taxon>Pseudomonadati</taxon>
        <taxon>Planctomycetota</taxon>
        <taxon>Planctomycetia</taxon>
        <taxon>Planctomycetales</taxon>
        <taxon>Planctomycetaceae</taxon>
        <taxon>Alienimonas</taxon>
    </lineage>
</organism>
<name>A0A517PE96_9PLAN</name>
<evidence type="ECO:0000313" key="5">
    <source>
        <dbReference type="EMBL" id="QDT17704.1"/>
    </source>
</evidence>
<keyword evidence="6" id="KW-1185">Reference proteome</keyword>
<feature type="domain" description="VWFA" evidence="3">
    <location>
        <begin position="297"/>
        <end position="483"/>
    </location>
</feature>
<dbReference type="PROSITE" id="PS51468">
    <property type="entry name" value="VIT"/>
    <property type="match status" value="1"/>
</dbReference>
<dbReference type="AlphaFoldDB" id="A0A517PE96"/>
<evidence type="ECO:0000259" key="3">
    <source>
        <dbReference type="PROSITE" id="PS50234"/>
    </source>
</evidence>
<dbReference type="SUPFAM" id="SSF53300">
    <property type="entry name" value="vWA-like"/>
    <property type="match status" value="1"/>
</dbReference>
<evidence type="ECO:0000256" key="1">
    <source>
        <dbReference type="SAM" id="MobiDB-lite"/>
    </source>
</evidence>
<gene>
    <name evidence="5" type="ORF">CA12_38350</name>
</gene>
<dbReference type="Proteomes" id="UP000318741">
    <property type="component" value="Chromosome"/>
</dbReference>
<reference evidence="5 6" key="1">
    <citation type="submission" date="2019-02" db="EMBL/GenBank/DDBJ databases">
        <title>Deep-cultivation of Planctomycetes and their phenomic and genomic characterization uncovers novel biology.</title>
        <authorList>
            <person name="Wiegand S."/>
            <person name="Jogler M."/>
            <person name="Boedeker C."/>
            <person name="Pinto D."/>
            <person name="Vollmers J."/>
            <person name="Rivas-Marin E."/>
            <person name="Kohn T."/>
            <person name="Peeters S.H."/>
            <person name="Heuer A."/>
            <person name="Rast P."/>
            <person name="Oberbeckmann S."/>
            <person name="Bunk B."/>
            <person name="Jeske O."/>
            <person name="Meyerdierks A."/>
            <person name="Storesund J.E."/>
            <person name="Kallscheuer N."/>
            <person name="Luecker S."/>
            <person name="Lage O.M."/>
            <person name="Pohl T."/>
            <person name="Merkel B.J."/>
            <person name="Hornburger P."/>
            <person name="Mueller R.-W."/>
            <person name="Bruemmer F."/>
            <person name="Labrenz M."/>
            <person name="Spormann A.M."/>
            <person name="Op den Camp H."/>
            <person name="Overmann J."/>
            <person name="Amann R."/>
            <person name="Jetten M.S.M."/>
            <person name="Mascher T."/>
            <person name="Medema M.H."/>
            <person name="Devos D.P."/>
            <person name="Kaster A.-K."/>
            <person name="Ovreas L."/>
            <person name="Rohde M."/>
            <person name="Galperin M.Y."/>
            <person name="Jogler C."/>
        </authorList>
    </citation>
    <scope>NUCLEOTIDE SEQUENCE [LARGE SCALE GENOMIC DNA]</scope>
    <source>
        <strain evidence="5 6">CA12</strain>
    </source>
</reference>
<dbReference type="PROSITE" id="PS50234">
    <property type="entry name" value="VWFA"/>
    <property type="match status" value="1"/>
</dbReference>
<dbReference type="SMART" id="SM00327">
    <property type="entry name" value="VWA"/>
    <property type="match status" value="1"/>
</dbReference>
<dbReference type="PROSITE" id="PS51257">
    <property type="entry name" value="PROKAR_LIPOPROTEIN"/>
    <property type="match status" value="1"/>
</dbReference>
<feature type="compositionally biased region" description="Polar residues" evidence="1">
    <location>
        <begin position="662"/>
        <end position="678"/>
    </location>
</feature>
<dbReference type="Gene3D" id="3.40.50.410">
    <property type="entry name" value="von Willebrand factor, type A domain"/>
    <property type="match status" value="1"/>
</dbReference>
<feature type="region of interest" description="Disordered" evidence="1">
    <location>
        <begin position="662"/>
        <end position="700"/>
    </location>
</feature>
<evidence type="ECO:0000313" key="6">
    <source>
        <dbReference type="Proteomes" id="UP000318741"/>
    </source>
</evidence>
<feature type="chain" id="PRO_5022181331" evidence="2">
    <location>
        <begin position="34"/>
        <end position="839"/>
    </location>
</feature>
<feature type="domain" description="VIT" evidence="4">
    <location>
        <begin position="37"/>
        <end position="165"/>
    </location>
</feature>
<dbReference type="InterPro" id="IPR013694">
    <property type="entry name" value="VIT"/>
</dbReference>
<evidence type="ECO:0000259" key="4">
    <source>
        <dbReference type="PROSITE" id="PS51468"/>
    </source>
</evidence>
<dbReference type="EMBL" id="CP036265">
    <property type="protein sequence ID" value="QDT17704.1"/>
    <property type="molecule type" value="Genomic_DNA"/>
</dbReference>
<dbReference type="Pfam" id="PF08487">
    <property type="entry name" value="VIT"/>
    <property type="match status" value="1"/>
</dbReference>
<dbReference type="Pfam" id="PF00092">
    <property type="entry name" value="VWA"/>
    <property type="match status" value="1"/>
</dbReference>
<sequence precursor="true">MFRPPPLRSRFSAALPALLAAACVGWLAPQAPAQALLELTDAPRPGFPATWEVTELTAHADVTGQNASVRLSQTFKNTGSQPLEARLLFPVPPNAAVRELTLLVDGKELTGTLQKAGEARETYEAIVRRNRDPALLEYAGYGLYRTSVFPIPKDASRTVQLRYTQLLGVREGLIDLTLPIGSAGSNGVGAKKVEVSASITTESPLKVVYSPTHAVEVDRPTDKTASAKLKLENVSGREDVRLLFGTAEGLVGLNVLTFRDPDASKEDKEKSTDDDGFFLLLAAPEVPKPDAAPPERTIVLVIDTSGSMAGEKMEQARNAASFIVGRLREGDTFNVIAYSSTVNSFRPELEKGDADGRNAGQAFVNNLRSGGGTDINAALTKALEMIPKPSEEGVGDRPTYLLFLTDGQPTSGVTDEQQIAKNVADANQVTDDAVKARLFTFGVGYDVNARLLDRLSGGGRGVSAYVAPEEDVEASVSDLYAKIAAPVLTGLTLDFEKKGGDADSLLNRVLPGDLPDLFSGQQLSIVGRYGANKKDLEGTFTLTGTSTAGDGEQLSFSLPVTLPKDSDDAADFLPALWATRRIGELLNRIDLDGENPELVEELVTLSQRYGILTPYTAFLAEEDVDLNAVAVNRGLARENLERGLAQTDGAFGVNQRAAKQSFRASEQAASPANSSSLGMSGPVSGAIRPQSDRGFYSRSGRMGGGMGGLGGGGFGGGAFGGGAPAPSAQPGQRNGAGSVVAGDEIEGLQEEPRQRVQRVAGETLFFKKGRWEQSGLTEEQQKDPVEVEQFTDAWFKLAKEAGERFAPLLSQAEPALVRIGGTTYLITPPAPEKDAAAGS</sequence>
<dbReference type="InterPro" id="IPR002035">
    <property type="entry name" value="VWF_A"/>
</dbReference>
<dbReference type="PANTHER" id="PTHR45737">
    <property type="entry name" value="VON WILLEBRAND FACTOR A DOMAIN-CONTAINING PROTEIN 5A"/>
    <property type="match status" value="1"/>
</dbReference>
<dbReference type="OrthoDB" id="9784383at2"/>
<dbReference type="PANTHER" id="PTHR45737:SF6">
    <property type="entry name" value="VON WILLEBRAND FACTOR A DOMAIN-CONTAINING PROTEIN 5A"/>
    <property type="match status" value="1"/>
</dbReference>
<dbReference type="RefSeq" id="WP_145360663.1">
    <property type="nucleotide sequence ID" value="NZ_CP036265.1"/>
</dbReference>
<proteinExistence type="predicted"/>